<keyword evidence="1" id="KW-0812">Transmembrane</keyword>
<evidence type="ECO:0000313" key="3">
    <source>
        <dbReference type="Proteomes" id="UP001595547"/>
    </source>
</evidence>
<evidence type="ECO:0000256" key="1">
    <source>
        <dbReference type="SAM" id="Phobius"/>
    </source>
</evidence>
<dbReference type="EMBL" id="JBHRTO010000002">
    <property type="protein sequence ID" value="MFC3182752.1"/>
    <property type="molecule type" value="Genomic_DNA"/>
</dbReference>
<proteinExistence type="predicted"/>
<protein>
    <submittedName>
        <fullName evidence="2">Uncharacterized protein</fullName>
    </submittedName>
</protein>
<sequence length="328" mass="34333">MPWTVVVDAQGQRWGVNKEGVYLMLRAALRAEKIKARSQITSVDNGFLMPTTFLFETDWNGLRADVDQETNTFYMDAAERLSRDPASMRANLLGMIARGRSDFNAVEAMRRRATRQSSESISNNVEGWETALAVAQFTRDTSATILVVGAGLLSGGAAFGVLGAGSVLRGTATYQDTGNVGAAVINGSGTFIVGMVGIAGANPALARSEQLQLMFVGSGLQGGVQGAQSLVEGKTPKQALQQAAVSAGFNLLGSAVGGRIENMSFSTRLVVGGVIDTTGNALTAATVPTPAPQAIARPAVTGNLDYAGIPFDPAADEIYLAQNCLRRL</sequence>
<organism evidence="2 3">
    <name type="scientific">Cypionkella sinensis</name>
    <dbReference type="NCBI Taxonomy" id="1756043"/>
    <lineage>
        <taxon>Bacteria</taxon>
        <taxon>Pseudomonadati</taxon>
        <taxon>Pseudomonadota</taxon>
        <taxon>Alphaproteobacteria</taxon>
        <taxon>Rhodobacterales</taxon>
        <taxon>Paracoccaceae</taxon>
        <taxon>Cypionkella</taxon>
    </lineage>
</organism>
<comment type="caution">
    <text evidence="2">The sequence shown here is derived from an EMBL/GenBank/DDBJ whole genome shotgun (WGS) entry which is preliminary data.</text>
</comment>
<reference evidence="3" key="1">
    <citation type="journal article" date="2019" name="Int. J. Syst. Evol. Microbiol.">
        <title>The Global Catalogue of Microorganisms (GCM) 10K type strain sequencing project: providing services to taxonomists for standard genome sequencing and annotation.</title>
        <authorList>
            <consortium name="The Broad Institute Genomics Platform"/>
            <consortium name="The Broad Institute Genome Sequencing Center for Infectious Disease"/>
            <person name="Wu L."/>
            <person name="Ma J."/>
        </authorList>
    </citation>
    <scope>NUCLEOTIDE SEQUENCE [LARGE SCALE GENOMIC DNA]</scope>
    <source>
        <strain evidence="3">KCTC 52039</strain>
    </source>
</reference>
<keyword evidence="1" id="KW-0472">Membrane</keyword>
<dbReference type="RefSeq" id="WP_380074409.1">
    <property type="nucleotide sequence ID" value="NZ_JBHRTO010000002.1"/>
</dbReference>
<accession>A0ABV7J7H9</accession>
<feature type="transmembrane region" description="Helical" evidence="1">
    <location>
        <begin position="180"/>
        <end position="205"/>
    </location>
</feature>
<evidence type="ECO:0000313" key="2">
    <source>
        <dbReference type="EMBL" id="MFC3182752.1"/>
    </source>
</evidence>
<keyword evidence="1" id="KW-1133">Transmembrane helix</keyword>
<name>A0ABV7J7H9_9RHOB</name>
<feature type="transmembrane region" description="Helical" evidence="1">
    <location>
        <begin position="145"/>
        <end position="168"/>
    </location>
</feature>
<gene>
    <name evidence="2" type="ORF">ACFOGH_17270</name>
</gene>
<dbReference type="Proteomes" id="UP001595547">
    <property type="component" value="Unassembled WGS sequence"/>
</dbReference>
<keyword evidence="3" id="KW-1185">Reference proteome</keyword>